<feature type="region of interest" description="Disordered" evidence="7">
    <location>
        <begin position="1"/>
        <end position="37"/>
    </location>
</feature>
<evidence type="ECO:0000256" key="6">
    <source>
        <dbReference type="SAM" id="Coils"/>
    </source>
</evidence>
<organism evidence="9 10">
    <name type="scientific">Allomyces macrogynus (strain ATCC 38327)</name>
    <name type="common">Allomyces javanicus var. macrogynus</name>
    <dbReference type="NCBI Taxonomy" id="578462"/>
    <lineage>
        <taxon>Eukaryota</taxon>
        <taxon>Fungi</taxon>
        <taxon>Fungi incertae sedis</taxon>
        <taxon>Blastocladiomycota</taxon>
        <taxon>Blastocladiomycetes</taxon>
        <taxon>Blastocladiales</taxon>
        <taxon>Blastocladiaceae</taxon>
        <taxon>Allomyces</taxon>
    </lineage>
</organism>
<feature type="compositionally biased region" description="Pro residues" evidence="7">
    <location>
        <begin position="77"/>
        <end position="93"/>
    </location>
</feature>
<feature type="region of interest" description="Disordered" evidence="7">
    <location>
        <begin position="792"/>
        <end position="811"/>
    </location>
</feature>
<evidence type="ECO:0000313" key="10">
    <source>
        <dbReference type="Proteomes" id="UP000054350"/>
    </source>
</evidence>
<feature type="compositionally biased region" description="Acidic residues" evidence="7">
    <location>
        <begin position="98"/>
        <end position="109"/>
    </location>
</feature>
<feature type="compositionally biased region" description="Pro residues" evidence="7">
    <location>
        <begin position="1453"/>
        <end position="1465"/>
    </location>
</feature>
<feature type="region of interest" description="Disordered" evidence="7">
    <location>
        <begin position="1224"/>
        <end position="1244"/>
    </location>
</feature>
<reference evidence="10" key="2">
    <citation type="submission" date="2009-11" db="EMBL/GenBank/DDBJ databases">
        <title>The Genome Sequence of Allomyces macrogynus strain ATCC 38327.</title>
        <authorList>
            <consortium name="The Broad Institute Genome Sequencing Platform"/>
            <person name="Russ C."/>
            <person name="Cuomo C."/>
            <person name="Shea T."/>
            <person name="Young S.K."/>
            <person name="Zeng Q."/>
            <person name="Koehrsen M."/>
            <person name="Haas B."/>
            <person name="Borodovsky M."/>
            <person name="Guigo R."/>
            <person name="Alvarado L."/>
            <person name="Berlin A."/>
            <person name="Borenstein D."/>
            <person name="Chen Z."/>
            <person name="Engels R."/>
            <person name="Freedman E."/>
            <person name="Gellesch M."/>
            <person name="Goldberg J."/>
            <person name="Griggs A."/>
            <person name="Gujja S."/>
            <person name="Heiman D."/>
            <person name="Hepburn T."/>
            <person name="Howarth C."/>
            <person name="Jen D."/>
            <person name="Larson L."/>
            <person name="Lewis B."/>
            <person name="Mehta T."/>
            <person name="Park D."/>
            <person name="Pearson M."/>
            <person name="Roberts A."/>
            <person name="Saif S."/>
            <person name="Shenoy N."/>
            <person name="Sisk P."/>
            <person name="Stolte C."/>
            <person name="Sykes S."/>
            <person name="Walk T."/>
            <person name="White J."/>
            <person name="Yandava C."/>
            <person name="Burger G."/>
            <person name="Gray M.W."/>
            <person name="Holland P.W.H."/>
            <person name="King N."/>
            <person name="Lang F.B.F."/>
            <person name="Roger A.J."/>
            <person name="Ruiz-Trillo I."/>
            <person name="Lander E."/>
            <person name="Nusbaum C."/>
        </authorList>
    </citation>
    <scope>NUCLEOTIDE SEQUENCE [LARGE SCALE GENOMIC DNA]</scope>
    <source>
        <strain evidence="10">ATCC 38327</strain>
    </source>
</reference>
<feature type="region of interest" description="Disordered" evidence="7">
    <location>
        <begin position="63"/>
        <end position="308"/>
    </location>
</feature>
<feature type="compositionally biased region" description="Low complexity" evidence="7">
    <location>
        <begin position="1545"/>
        <end position="1555"/>
    </location>
</feature>
<comment type="subcellular location">
    <subcellularLocation>
        <location evidence="1">Cytoplasm</location>
        <location evidence="1">Cytoskeleton</location>
        <location evidence="1">Microtubule organizing center</location>
    </subcellularLocation>
</comment>
<feature type="region of interest" description="Disordered" evidence="7">
    <location>
        <begin position="933"/>
        <end position="954"/>
    </location>
</feature>
<feature type="compositionally biased region" description="Acidic residues" evidence="7">
    <location>
        <begin position="194"/>
        <end position="208"/>
    </location>
</feature>
<protein>
    <recommendedName>
        <fullName evidence="8">Pericentrin/AKAP-450 centrosomal targeting domain-containing protein</fullName>
    </recommendedName>
</protein>
<feature type="compositionally biased region" description="Polar residues" evidence="7">
    <location>
        <begin position="151"/>
        <end position="167"/>
    </location>
</feature>
<evidence type="ECO:0000256" key="3">
    <source>
        <dbReference type="ARBA" id="ARBA00022553"/>
    </source>
</evidence>
<feature type="compositionally biased region" description="Acidic residues" evidence="7">
    <location>
        <begin position="118"/>
        <end position="127"/>
    </location>
</feature>
<name>A0A0L0T7S4_ALLM3</name>
<evidence type="ECO:0000256" key="4">
    <source>
        <dbReference type="ARBA" id="ARBA00023054"/>
    </source>
</evidence>
<feature type="coiled-coil region" evidence="6">
    <location>
        <begin position="975"/>
        <end position="1057"/>
    </location>
</feature>
<evidence type="ECO:0000313" key="9">
    <source>
        <dbReference type="EMBL" id="KNE70604.1"/>
    </source>
</evidence>
<dbReference type="GO" id="GO:0005815">
    <property type="term" value="C:microtubule organizing center"/>
    <property type="evidence" value="ECO:0007669"/>
    <property type="project" value="UniProtKB-SubCell"/>
</dbReference>
<dbReference type="EMBL" id="GG745367">
    <property type="protein sequence ID" value="KNE70604.1"/>
    <property type="molecule type" value="Genomic_DNA"/>
</dbReference>
<proteinExistence type="predicted"/>
<dbReference type="InterPro" id="IPR019528">
    <property type="entry name" value="PACT_domain"/>
</dbReference>
<keyword evidence="10" id="KW-1185">Reference proteome</keyword>
<dbReference type="Pfam" id="PF10495">
    <property type="entry name" value="PACT_coil_coil"/>
    <property type="match status" value="1"/>
</dbReference>
<keyword evidence="3" id="KW-0597">Phosphoprotein</keyword>
<feature type="coiled-coil region" evidence="6">
    <location>
        <begin position="1617"/>
        <end position="1701"/>
    </location>
</feature>
<feature type="compositionally biased region" description="Basic and acidic residues" evidence="7">
    <location>
        <begin position="1422"/>
        <end position="1445"/>
    </location>
</feature>
<feature type="domain" description="Pericentrin/AKAP-450 centrosomal targeting" evidence="8">
    <location>
        <begin position="2501"/>
        <end position="2559"/>
    </location>
</feature>
<dbReference type="SUPFAM" id="SSF57997">
    <property type="entry name" value="Tropomyosin"/>
    <property type="match status" value="1"/>
</dbReference>
<feature type="region of interest" description="Disordered" evidence="7">
    <location>
        <begin position="2223"/>
        <end position="2246"/>
    </location>
</feature>
<feature type="region of interest" description="Disordered" evidence="7">
    <location>
        <begin position="1120"/>
        <end position="1157"/>
    </location>
</feature>
<feature type="coiled-coil region" evidence="6">
    <location>
        <begin position="1498"/>
        <end position="1525"/>
    </location>
</feature>
<feature type="region of interest" description="Disordered" evidence="7">
    <location>
        <begin position="2289"/>
        <end position="2313"/>
    </location>
</feature>
<feature type="coiled-coil region" evidence="6">
    <location>
        <begin position="1964"/>
        <end position="1998"/>
    </location>
</feature>
<evidence type="ECO:0000256" key="7">
    <source>
        <dbReference type="SAM" id="MobiDB-lite"/>
    </source>
</evidence>
<feature type="coiled-coil region" evidence="6">
    <location>
        <begin position="452"/>
        <end position="780"/>
    </location>
</feature>
<evidence type="ECO:0000256" key="2">
    <source>
        <dbReference type="ARBA" id="ARBA00022490"/>
    </source>
</evidence>
<feature type="compositionally biased region" description="Acidic residues" evidence="7">
    <location>
        <begin position="264"/>
        <end position="274"/>
    </location>
</feature>
<feature type="compositionally biased region" description="Low complexity" evidence="7">
    <location>
        <begin position="933"/>
        <end position="944"/>
    </location>
</feature>
<feature type="coiled-coil region" evidence="6">
    <location>
        <begin position="1814"/>
        <end position="1883"/>
    </location>
</feature>
<keyword evidence="4 6" id="KW-0175">Coiled coil</keyword>
<dbReference type="STRING" id="578462.A0A0L0T7S4"/>
<evidence type="ECO:0000256" key="1">
    <source>
        <dbReference type="ARBA" id="ARBA00004267"/>
    </source>
</evidence>
<evidence type="ECO:0000259" key="8">
    <source>
        <dbReference type="Pfam" id="PF10495"/>
    </source>
</evidence>
<feature type="compositionally biased region" description="Basic and acidic residues" evidence="7">
    <location>
        <begin position="128"/>
        <end position="143"/>
    </location>
</feature>
<feature type="region of interest" description="Disordered" evidence="7">
    <location>
        <begin position="1360"/>
        <end position="1465"/>
    </location>
</feature>
<accession>A0A0L0T7S4</accession>
<feature type="compositionally biased region" description="Polar residues" evidence="7">
    <location>
        <begin position="235"/>
        <end position="245"/>
    </location>
</feature>
<feature type="compositionally biased region" description="Basic and acidic residues" evidence="7">
    <location>
        <begin position="1765"/>
        <end position="1776"/>
    </location>
</feature>
<reference evidence="9 10" key="1">
    <citation type="submission" date="2009-11" db="EMBL/GenBank/DDBJ databases">
        <title>Annotation of Allomyces macrogynus ATCC 38327.</title>
        <authorList>
            <consortium name="The Broad Institute Genome Sequencing Platform"/>
            <person name="Russ C."/>
            <person name="Cuomo C."/>
            <person name="Burger G."/>
            <person name="Gray M.W."/>
            <person name="Holland P.W.H."/>
            <person name="King N."/>
            <person name="Lang F.B.F."/>
            <person name="Roger A.J."/>
            <person name="Ruiz-Trillo I."/>
            <person name="Young S.K."/>
            <person name="Zeng Q."/>
            <person name="Gargeya S."/>
            <person name="Fitzgerald M."/>
            <person name="Haas B."/>
            <person name="Abouelleil A."/>
            <person name="Alvarado L."/>
            <person name="Arachchi H.M."/>
            <person name="Berlin A."/>
            <person name="Chapman S.B."/>
            <person name="Gearin G."/>
            <person name="Goldberg J."/>
            <person name="Griggs A."/>
            <person name="Gujja S."/>
            <person name="Hansen M."/>
            <person name="Heiman D."/>
            <person name="Howarth C."/>
            <person name="Larimer J."/>
            <person name="Lui A."/>
            <person name="MacDonald P.J.P."/>
            <person name="McCowen C."/>
            <person name="Montmayeur A."/>
            <person name="Murphy C."/>
            <person name="Neiman D."/>
            <person name="Pearson M."/>
            <person name="Priest M."/>
            <person name="Roberts A."/>
            <person name="Saif S."/>
            <person name="Shea T."/>
            <person name="Sisk P."/>
            <person name="Stolte C."/>
            <person name="Sykes S."/>
            <person name="Wortman J."/>
            <person name="Nusbaum C."/>
            <person name="Birren B."/>
        </authorList>
    </citation>
    <scope>NUCLEOTIDE SEQUENCE [LARGE SCALE GENOMIC DNA]</scope>
    <source>
        <strain evidence="9 10">ATCC 38327</strain>
    </source>
</reference>
<dbReference type="PANTHER" id="PTHR45615">
    <property type="entry name" value="MYOSIN HEAVY CHAIN, NON-MUSCLE"/>
    <property type="match status" value="1"/>
</dbReference>
<dbReference type="eggNOG" id="ENOG502SENK">
    <property type="taxonomic scope" value="Eukaryota"/>
</dbReference>
<gene>
    <name evidence="9" type="ORF">AMAG_15364</name>
</gene>
<keyword evidence="5" id="KW-0206">Cytoskeleton</keyword>
<dbReference type="Proteomes" id="UP000054350">
    <property type="component" value="Unassembled WGS sequence"/>
</dbReference>
<feature type="region of interest" description="Disordered" evidence="7">
    <location>
        <begin position="1535"/>
        <end position="1567"/>
    </location>
</feature>
<feature type="compositionally biased region" description="Basic and acidic residues" evidence="7">
    <location>
        <begin position="14"/>
        <end position="23"/>
    </location>
</feature>
<evidence type="ECO:0000256" key="5">
    <source>
        <dbReference type="ARBA" id="ARBA00023212"/>
    </source>
</evidence>
<feature type="compositionally biased region" description="Pro residues" evidence="7">
    <location>
        <begin position="1401"/>
        <end position="1411"/>
    </location>
</feature>
<dbReference type="GO" id="GO:0005737">
    <property type="term" value="C:cytoplasm"/>
    <property type="evidence" value="ECO:0007669"/>
    <property type="project" value="UniProtKB-ARBA"/>
</dbReference>
<dbReference type="OrthoDB" id="5590835at2759"/>
<feature type="region of interest" description="Disordered" evidence="7">
    <location>
        <begin position="1762"/>
        <end position="1796"/>
    </location>
</feature>
<feature type="coiled-coil region" evidence="6">
    <location>
        <begin position="2027"/>
        <end position="2132"/>
    </location>
</feature>
<dbReference type="VEuPathDB" id="FungiDB:AMAG_15364"/>
<keyword evidence="2" id="KW-0963">Cytoplasm</keyword>
<feature type="compositionally biased region" description="Low complexity" evidence="7">
    <location>
        <begin position="794"/>
        <end position="804"/>
    </location>
</feature>
<dbReference type="PANTHER" id="PTHR45615:SF80">
    <property type="entry name" value="GRIP DOMAIN-CONTAINING PROTEIN"/>
    <property type="match status" value="1"/>
</dbReference>
<sequence length="2637" mass="284276">MSAPAVSLSPHPDNGPDHHHLDIDEPEPFLGTPVPVDPADWAISEAAAEAARAARAASIVSFGSNASGSSNSDHKVLPPPTRPLPPLPVPELPLLPDDYADDDSDEGGEGPDALPVPDSDDDPGFDDGIDHDHHEGDEIHDDVQDPLSDADMTSNPALSSSSRTTSPLVAPPYAVAPEWPAVDADGIPVPLDDALPDDDDDDEEDDGVLVDHPLFAPVYMRPGSVRPGSARPGSARSTTPLSVGSMTAAVPASRGLLRTPLEPVPDDADANADDEGARDHDPHAGSAQEDQLDDDDHVSDQSALDNPPSLDAALHLAAAAHDDDPDLSPVPLTYDPWLAAALDPQTDQPPLFRLALHSLQAHYQANMDRLREHAHRRLSELARQLATQAAELARLRAASAVAPAGSDAEGDSDADSSIADEQVDRACQTDPVAADRASNDLAALVAAMDAGRDHASADVLRLAAALQEAEEREAQWTAEQARDHQLVRELADQVDQADAAAEEWAARCQEAETRVEEVERRCNAAEARAVEAERSLVDAERRANDAELRTTEVEQARADAEQRAAELEASAAHAEKRAVAAENHLHVVEKHLAEAEQRAAGTQERLDHVEHRLADAELRVTAAQQRASAAEEFAELAKLDAASAKQRLIDVETQLAQMQAAHDDAVAHTESTLHDDTADRLARIEDENARLIAQVNRLRADAAQAVTLHESLQDIMDECREWKRRAKAAAARSAELEAALTTGAGVAVTPSSESDTAVALATLEAENAHLRAELVRIQDEAAAQIAHLLEGHDTGSSTSSGSVSLVDCPTEGSESSPTLVADVSADVGGVPVVVDRTSWLEAEVARLQALVPDLTAAAHAADAQLAEMHAALQDVVEQCAEWRRKAMDAAKRCAKLERATPATAPDVERALSPLTAADVPAVVIDPPAVDPDASAAFSTASSSPPASPRPASELDRIRARNDWLETEQVVLCRRVTDLQEAARAYEAQVNELHDSLEDVVDECRTWKQRAIDAARSASADSARPEDQARVEELERENARLRNQMADLESVATQTAQAITALHAQFDSAVEGHQAQLDEMHAALATVAAERADWAQRAIKAACPDLTPGPVMLESVLPDEGRSVTGADASDGGESVAGSESRRGSSTGSNDGSALDSEEEVARLRAQVAELEAARRVDVNLIERLQEAIEELDRAHQSEVAELHALVPPQGKSPVPHLEITTAVQDGRESSDQVVTPSDRPSTESDLLDLYNVTLSTTTSLLAIAEDEHGAGAVPPVAPAADETDRDALAQENDRLRARIADLDARIAADADRIAHLSARVERAELDPITVRNVWLESENAALCRQVAELQAAVRGPKLHVRVPVDDGGEEDDVPTPAIGGQRALDDGETATPLSLDAAPGLPDPDLPPRSPRPTTLTSLDLPAHDDSPPTDSDGHDHHRHLDGGRGSESTGTPEPPAAEHPPPPGMILIEAEQIVGLRAIVEKAEATTQMMKDMAARNAWLEAENHALELQVSELQDAIAATRQHQLAVAVSARAVNDDAHDTTASDTTFSTDASSEPDSGPSAHAASAPPLAALMDENQRLLAKANRLEAKVLEDADCVAALNDLIRAQADHIADIQADADRVAELEQQIMRNEAEYEDQAWTLTALLEVQQVAAAQQIAAAEEELEVVYTRLEKAVAERDEWRRRVAVALEVKAELQEAEAMVTRKVRAVEDVEEVSVQVAPDADEDEEGAAADVAEARDVATDVGADQSTETDAALAEGLQEPEHDDAGRNVDELEEPGLNGDRDIEAPEPLAPNKDEILVSLSLAKDREIKHLESLVRAKDREINDLRNSIAPREQDLADLRTNLADTDSRLKQETERAAKLQDDAQRLRQTVQDLIDDQAGWDETMGQALEDQRVEFATRETQILDQVAHWKNKHDQLAVRVDEVHALLRDAVVGEEEVNSDGEPMSLAACAATIVDRVTRLSEARKALADRVRDVEREADELAQHVVQLQDAARAEQAGVDELRAVLNRAVEEGSEWMARAQDAADRVQAQQQDMAELAARAKDLEHEIAAWEAKHRDTLAARAAEVADLEHELTLWETKHRDAVAAHAAEIDEWRAELDQVRTQMAEAQRVCEQAEQERDHFAALVEAGHDRRHRTPSPVHGGAAATRGASPWAHLEAVARERDDAVEALEMTRRTMADVVQERDEFVSSLARAQAVLEEQEATLDELRAEVVAARRPQSAPGTATWDRSPRAEVSPFSQSMPTIRESLCADDGVRAGPMQGVGNISFASTGQLDSSASSIVFHSQQPQHQQQHDSPRTHPPLIDPRYTRTSGVLDPPSPAISTFLRADADAVPRTGSAQRVSSRLAHLGTDPDTSGMPRLHTALEYLCTEIHDRDLQLMECDHIIDVLRRDLRGVQDQVASSPAPFVVPDMPRRAAARSALPAATAAEAGSAARQGPPPSAAAQSAVRQLVRALFQLHRQYLELQVDCDTLRAKLHAQHRAGPPGARVVARIAALVFQKQYLTHVIEEHQHEDDLAWNLVHSLGITRPAPLAPSSRRRLRAAVWAIVALRRWSVGLPLDVDVAPDTPVTPPARPWSAHPAGAPKVVAVPARANSARPAMMLDDEVEERYAWAGSRAGAAHEMHDEEERW</sequence>